<protein>
    <submittedName>
        <fullName evidence="6">TrmH family RNA methyltransferase</fullName>
    </submittedName>
</protein>
<keyword evidence="2 6" id="KW-0489">Methyltransferase</keyword>
<proteinExistence type="inferred from homology"/>
<comment type="caution">
    <text evidence="6">The sequence shown here is derived from an EMBL/GenBank/DDBJ whole genome shotgun (WGS) entry which is preliminary data.</text>
</comment>
<dbReference type="GO" id="GO:0006396">
    <property type="term" value="P:RNA processing"/>
    <property type="evidence" value="ECO:0007669"/>
    <property type="project" value="InterPro"/>
</dbReference>
<dbReference type="PANTHER" id="PTHR43191:SF2">
    <property type="entry name" value="RRNA METHYLTRANSFERASE 3, MITOCHONDRIAL"/>
    <property type="match status" value="1"/>
</dbReference>
<dbReference type="SUPFAM" id="SSF55315">
    <property type="entry name" value="L30e-like"/>
    <property type="match status" value="1"/>
</dbReference>
<dbReference type="Pfam" id="PF00588">
    <property type="entry name" value="SpoU_methylase"/>
    <property type="match status" value="1"/>
</dbReference>
<dbReference type="GO" id="GO:0003723">
    <property type="term" value="F:RNA binding"/>
    <property type="evidence" value="ECO:0007669"/>
    <property type="project" value="InterPro"/>
</dbReference>
<dbReference type="Gene3D" id="3.40.1280.10">
    <property type="match status" value="1"/>
</dbReference>
<dbReference type="STRING" id="267212.GCA_001063965_01105"/>
<dbReference type="InterPro" id="IPR051259">
    <property type="entry name" value="rRNA_Methyltransferase"/>
</dbReference>
<dbReference type="HOGENOM" id="CLU_021322_3_2_4"/>
<dbReference type="InterPro" id="IPR029028">
    <property type="entry name" value="Alpha/beta_knot_MTases"/>
</dbReference>
<keyword evidence="3 6" id="KW-0808">Transferase</keyword>
<dbReference type="PANTHER" id="PTHR43191">
    <property type="entry name" value="RRNA METHYLTRANSFERASE 3"/>
    <property type="match status" value="1"/>
</dbReference>
<feature type="domain" description="MRM3-like substrate binding" evidence="5">
    <location>
        <begin position="9"/>
        <end position="96"/>
    </location>
</feature>
<evidence type="ECO:0000256" key="3">
    <source>
        <dbReference type="ARBA" id="ARBA00022679"/>
    </source>
</evidence>
<evidence type="ECO:0000259" key="4">
    <source>
        <dbReference type="Pfam" id="PF00588"/>
    </source>
</evidence>
<dbReference type="OrthoDB" id="9794400at2"/>
<keyword evidence="7" id="KW-1185">Reference proteome</keyword>
<name>F2BDL1_9NEIS</name>
<dbReference type="EMBL" id="AFAY01000036">
    <property type="protein sequence ID" value="EGF10461.1"/>
    <property type="molecule type" value="Genomic_DNA"/>
</dbReference>
<dbReference type="GO" id="GO:0032259">
    <property type="term" value="P:methylation"/>
    <property type="evidence" value="ECO:0007669"/>
    <property type="project" value="UniProtKB-KW"/>
</dbReference>
<sequence>MKQIASPHNTQLKHLAKLGVSAKYRRQYRQTVLEGAHLLDALLQSGAQPQQVFIAQSRLHTPETQSLLARLPSENTAAVEDRLLAKASALSDGGGILSLVEIPETAAPPQNGDCVVLERIQDPGNIGTILRSAAAAGVRQIIAGEGCADLWSPKVLRAAMGAHFLLRLHPASNLAVWRQTYREPLFATALTANSTPLYRLNLRPPCAWLFGNEGGGLTAAARNTATRTVKIPMSGATESLNVAMAATVCLFEQLRQRSE</sequence>
<gene>
    <name evidence="6" type="ORF">HMPREF9123_1817</name>
</gene>
<comment type="similarity">
    <text evidence="1">Belongs to the class IV-like SAM-binding methyltransferase superfamily. RNA methyltransferase TrmH family.</text>
</comment>
<dbReference type="InterPro" id="IPR029064">
    <property type="entry name" value="Ribosomal_eL30-like_sf"/>
</dbReference>
<dbReference type="RefSeq" id="WP_007342823.1">
    <property type="nucleotide sequence ID" value="NZ_GL878494.1"/>
</dbReference>
<dbReference type="Proteomes" id="UP000004105">
    <property type="component" value="Unassembled WGS sequence"/>
</dbReference>
<dbReference type="InterPro" id="IPR001537">
    <property type="entry name" value="SpoU_MeTrfase"/>
</dbReference>
<dbReference type="GO" id="GO:0008173">
    <property type="term" value="F:RNA methyltransferase activity"/>
    <property type="evidence" value="ECO:0007669"/>
    <property type="project" value="InterPro"/>
</dbReference>
<dbReference type="CDD" id="cd18095">
    <property type="entry name" value="SpoU-like_rRNA-MTase"/>
    <property type="match status" value="1"/>
</dbReference>
<dbReference type="Gene3D" id="3.30.1330.30">
    <property type="match status" value="1"/>
</dbReference>
<organism evidence="6 7">
    <name type="scientific">Neisseria bacilliformis ATCC BAA-1200</name>
    <dbReference type="NCBI Taxonomy" id="888742"/>
    <lineage>
        <taxon>Bacteria</taxon>
        <taxon>Pseudomonadati</taxon>
        <taxon>Pseudomonadota</taxon>
        <taxon>Betaproteobacteria</taxon>
        <taxon>Neisseriales</taxon>
        <taxon>Neisseriaceae</taxon>
        <taxon>Neisseria</taxon>
    </lineage>
</organism>
<evidence type="ECO:0000256" key="2">
    <source>
        <dbReference type="ARBA" id="ARBA00022603"/>
    </source>
</evidence>
<accession>F2BDL1</accession>
<dbReference type="SUPFAM" id="SSF75217">
    <property type="entry name" value="alpha/beta knot"/>
    <property type="match status" value="1"/>
</dbReference>
<feature type="domain" description="tRNA/rRNA methyltransferase SpoU type" evidence="4">
    <location>
        <begin position="115"/>
        <end position="251"/>
    </location>
</feature>
<dbReference type="AlphaFoldDB" id="F2BDL1"/>
<reference evidence="6 7" key="1">
    <citation type="submission" date="2011-02" db="EMBL/GenBank/DDBJ databases">
        <authorList>
            <person name="Muzny D."/>
            <person name="Qin X."/>
            <person name="Deng J."/>
            <person name="Jiang H."/>
            <person name="Liu Y."/>
            <person name="Qu J."/>
            <person name="Song X.-Z."/>
            <person name="Zhang L."/>
            <person name="Thornton R."/>
            <person name="Coyle M."/>
            <person name="Francisco L."/>
            <person name="Jackson L."/>
            <person name="Javaid M."/>
            <person name="Korchina V."/>
            <person name="Kovar C."/>
            <person name="Mata R."/>
            <person name="Mathew T."/>
            <person name="Ngo R."/>
            <person name="Nguyen L."/>
            <person name="Nguyen N."/>
            <person name="Okwuonu G."/>
            <person name="Ongeri F."/>
            <person name="Pham C."/>
            <person name="Simmons D."/>
            <person name="Wilczek-Boney K."/>
            <person name="Hale W."/>
            <person name="Jakkamsetti A."/>
            <person name="Pham P."/>
            <person name="Ruth R."/>
            <person name="San Lucas F."/>
            <person name="Warren J."/>
            <person name="Zhang J."/>
            <person name="Zhao Z."/>
            <person name="Zhou C."/>
            <person name="Zhu D."/>
            <person name="Lee S."/>
            <person name="Bess C."/>
            <person name="Blankenburg K."/>
            <person name="Forbes L."/>
            <person name="Fu Q."/>
            <person name="Gubbala S."/>
            <person name="Hirani K."/>
            <person name="Jayaseelan J.C."/>
            <person name="Lara F."/>
            <person name="Munidasa M."/>
            <person name="Palculict T."/>
            <person name="Patil S."/>
            <person name="Pu L.-L."/>
            <person name="Saada N."/>
            <person name="Tang L."/>
            <person name="Weissenberger G."/>
            <person name="Zhu Y."/>
            <person name="Hemphill L."/>
            <person name="Shang Y."/>
            <person name="Youmans B."/>
            <person name="Ayvaz T."/>
            <person name="Ross M."/>
            <person name="Santibanez J."/>
            <person name="Aqrawi P."/>
            <person name="Gross S."/>
            <person name="Joshi V."/>
            <person name="Fowler G."/>
            <person name="Nazareth L."/>
            <person name="Reid J."/>
            <person name="Worley K."/>
            <person name="Petrosino J."/>
            <person name="Highlander S."/>
            <person name="Gibbs R."/>
        </authorList>
    </citation>
    <scope>NUCLEOTIDE SEQUENCE [LARGE SCALE GENOMIC DNA]</scope>
    <source>
        <strain evidence="6 7">ATCC BAA-1200</strain>
    </source>
</reference>
<evidence type="ECO:0000256" key="1">
    <source>
        <dbReference type="ARBA" id="ARBA00007228"/>
    </source>
</evidence>
<dbReference type="Pfam" id="PF22435">
    <property type="entry name" value="MRM3-like_sub_bind"/>
    <property type="match status" value="1"/>
</dbReference>
<dbReference type="InterPro" id="IPR029026">
    <property type="entry name" value="tRNA_m1G_MTases_N"/>
</dbReference>
<evidence type="ECO:0000313" key="7">
    <source>
        <dbReference type="Proteomes" id="UP000004105"/>
    </source>
</evidence>
<evidence type="ECO:0000313" key="6">
    <source>
        <dbReference type="EMBL" id="EGF10461.1"/>
    </source>
</evidence>
<dbReference type="InterPro" id="IPR053888">
    <property type="entry name" value="MRM3-like_sub_bind"/>
</dbReference>
<evidence type="ECO:0000259" key="5">
    <source>
        <dbReference type="Pfam" id="PF22435"/>
    </source>
</evidence>